<feature type="transmembrane region" description="Helical" evidence="2">
    <location>
        <begin position="12"/>
        <end position="34"/>
    </location>
</feature>
<evidence type="ECO:0000256" key="1">
    <source>
        <dbReference type="SAM" id="MobiDB-lite"/>
    </source>
</evidence>
<protein>
    <submittedName>
        <fullName evidence="3">Uncharacterized protein DUF3515</fullName>
    </submittedName>
</protein>
<feature type="region of interest" description="Disordered" evidence="1">
    <location>
        <begin position="38"/>
        <end position="64"/>
    </location>
</feature>
<evidence type="ECO:0000313" key="4">
    <source>
        <dbReference type="Proteomes" id="UP000294911"/>
    </source>
</evidence>
<reference evidence="3 4" key="1">
    <citation type="submission" date="2019-03" db="EMBL/GenBank/DDBJ databases">
        <title>Genomic Encyclopedia of Type Strains, Phase IV (KMG-IV): sequencing the most valuable type-strain genomes for metagenomic binning, comparative biology and taxonomic classification.</title>
        <authorList>
            <person name="Goeker M."/>
        </authorList>
    </citation>
    <scope>NUCLEOTIDE SEQUENCE [LARGE SCALE GENOMIC DNA]</scope>
    <source>
        <strain evidence="3 4">DSM 45765</strain>
    </source>
</reference>
<sequence length="187" mass="19850">MAEENGGLPRPVIIVAVALCGLLAAGVATLGLLFGSDEPTEPAEQNGSTEPLAIPSVPTPDAETPECEALLDELPRQLTSSGEQLRSLRIAEPQPPATRAWGSTDHEPLIARCGVQRPGELTRTSPLREVSGVQWLVAEQPGSATWYAVDRKVYIALSTPSDSGTGPLQTVSEQIDNTLERVDISFD</sequence>
<keyword evidence="2" id="KW-0472">Membrane</keyword>
<organism evidence="3 4">
    <name type="scientific">Tamaricihabitans halophyticus</name>
    <dbReference type="NCBI Taxonomy" id="1262583"/>
    <lineage>
        <taxon>Bacteria</taxon>
        <taxon>Bacillati</taxon>
        <taxon>Actinomycetota</taxon>
        <taxon>Actinomycetes</taxon>
        <taxon>Pseudonocardiales</taxon>
        <taxon>Pseudonocardiaceae</taxon>
        <taxon>Tamaricihabitans</taxon>
    </lineage>
</organism>
<gene>
    <name evidence="3" type="ORF">EV191_106198</name>
</gene>
<accession>A0A4R2QSD6</accession>
<keyword evidence="2" id="KW-0812">Transmembrane</keyword>
<dbReference type="Pfam" id="PF12028">
    <property type="entry name" value="DUF3515"/>
    <property type="match status" value="1"/>
</dbReference>
<dbReference type="EMBL" id="SLXQ01000006">
    <property type="protein sequence ID" value="TCP52034.1"/>
    <property type="molecule type" value="Genomic_DNA"/>
</dbReference>
<comment type="caution">
    <text evidence="3">The sequence shown here is derived from an EMBL/GenBank/DDBJ whole genome shotgun (WGS) entry which is preliminary data.</text>
</comment>
<name>A0A4R2QSD6_9PSEU</name>
<evidence type="ECO:0000313" key="3">
    <source>
        <dbReference type="EMBL" id="TCP52034.1"/>
    </source>
</evidence>
<proteinExistence type="predicted"/>
<dbReference type="Proteomes" id="UP000294911">
    <property type="component" value="Unassembled WGS sequence"/>
</dbReference>
<dbReference type="AlphaFoldDB" id="A0A4R2QSD6"/>
<keyword evidence="4" id="KW-1185">Reference proteome</keyword>
<keyword evidence="2" id="KW-1133">Transmembrane helix</keyword>
<evidence type="ECO:0000256" key="2">
    <source>
        <dbReference type="SAM" id="Phobius"/>
    </source>
</evidence>
<dbReference type="OrthoDB" id="4422435at2"/>
<dbReference type="InterPro" id="IPR021903">
    <property type="entry name" value="DUF3515"/>
</dbReference>
<dbReference type="RefSeq" id="WP_132877885.1">
    <property type="nucleotide sequence ID" value="NZ_SLXQ01000006.1"/>
</dbReference>